<dbReference type="Proteomes" id="UP001066276">
    <property type="component" value="Chromosome 9"/>
</dbReference>
<dbReference type="EMBL" id="JANPWB010000013">
    <property type="protein sequence ID" value="KAJ1103215.1"/>
    <property type="molecule type" value="Genomic_DNA"/>
</dbReference>
<proteinExistence type="predicted"/>
<evidence type="ECO:0000256" key="1">
    <source>
        <dbReference type="SAM" id="MobiDB-lite"/>
    </source>
</evidence>
<reference evidence="2" key="1">
    <citation type="journal article" date="2022" name="bioRxiv">
        <title>Sequencing and chromosome-scale assembly of the giantPleurodeles waltlgenome.</title>
        <authorList>
            <person name="Brown T."/>
            <person name="Elewa A."/>
            <person name="Iarovenko S."/>
            <person name="Subramanian E."/>
            <person name="Araus A.J."/>
            <person name="Petzold A."/>
            <person name="Susuki M."/>
            <person name="Suzuki K.-i.T."/>
            <person name="Hayashi T."/>
            <person name="Toyoda A."/>
            <person name="Oliveira C."/>
            <person name="Osipova E."/>
            <person name="Leigh N.D."/>
            <person name="Simon A."/>
            <person name="Yun M.H."/>
        </authorList>
    </citation>
    <scope>NUCLEOTIDE SEQUENCE</scope>
    <source>
        <strain evidence="2">20211129_DDA</strain>
        <tissue evidence="2">Liver</tissue>
    </source>
</reference>
<sequence>MGAHLRAVPAAVPAPPPALQRHSTRLRIENTSAHSLSSPLRGSPRRLGYLFVIFSEVVQLFYRPMAVYPAPRAWRVNRNPCFRESRMNIQTARHRKPRKGNTPGRGPRRRLSLILGLSVKGASSSVGAGFNGGAWGEPRTRPFNSLRGAFSRCRPSAASDNGGKLVCTKRGRFQPGPVVPRR</sequence>
<comment type="caution">
    <text evidence="2">The sequence shown here is derived from an EMBL/GenBank/DDBJ whole genome shotgun (WGS) entry which is preliminary data.</text>
</comment>
<organism evidence="2 3">
    <name type="scientific">Pleurodeles waltl</name>
    <name type="common">Iberian ribbed newt</name>
    <dbReference type="NCBI Taxonomy" id="8319"/>
    <lineage>
        <taxon>Eukaryota</taxon>
        <taxon>Metazoa</taxon>
        <taxon>Chordata</taxon>
        <taxon>Craniata</taxon>
        <taxon>Vertebrata</taxon>
        <taxon>Euteleostomi</taxon>
        <taxon>Amphibia</taxon>
        <taxon>Batrachia</taxon>
        <taxon>Caudata</taxon>
        <taxon>Salamandroidea</taxon>
        <taxon>Salamandridae</taxon>
        <taxon>Pleurodelinae</taxon>
        <taxon>Pleurodeles</taxon>
    </lineage>
</organism>
<evidence type="ECO:0000313" key="3">
    <source>
        <dbReference type="Proteomes" id="UP001066276"/>
    </source>
</evidence>
<accession>A0AAV7MHG1</accession>
<feature type="region of interest" description="Disordered" evidence="1">
    <location>
        <begin position="158"/>
        <end position="182"/>
    </location>
</feature>
<protein>
    <submittedName>
        <fullName evidence="2">Uncharacterized protein</fullName>
    </submittedName>
</protein>
<evidence type="ECO:0000313" key="2">
    <source>
        <dbReference type="EMBL" id="KAJ1103215.1"/>
    </source>
</evidence>
<name>A0AAV7MHG1_PLEWA</name>
<gene>
    <name evidence="2" type="ORF">NDU88_000642</name>
</gene>
<dbReference type="AlphaFoldDB" id="A0AAV7MHG1"/>
<keyword evidence="3" id="KW-1185">Reference proteome</keyword>